<dbReference type="Proteomes" id="UP000029736">
    <property type="component" value="Unassembled WGS sequence"/>
</dbReference>
<evidence type="ECO:0000313" key="6">
    <source>
        <dbReference type="Proteomes" id="UP000029736"/>
    </source>
</evidence>
<evidence type="ECO:0000256" key="1">
    <source>
        <dbReference type="ARBA" id="ARBA00001561"/>
    </source>
</evidence>
<evidence type="ECO:0000256" key="2">
    <source>
        <dbReference type="ARBA" id="ARBA00011901"/>
    </source>
</evidence>
<dbReference type="PANTHER" id="PTHR30404:SF0">
    <property type="entry name" value="N-ACETYLMURAMOYL-L-ALANINE AMIDASE AMIC"/>
    <property type="match status" value="1"/>
</dbReference>
<dbReference type="InterPro" id="IPR002508">
    <property type="entry name" value="MurNAc-LAA_cat"/>
</dbReference>
<dbReference type="SUPFAM" id="SSF53187">
    <property type="entry name" value="Zn-dependent exopeptidases"/>
    <property type="match status" value="1"/>
</dbReference>
<dbReference type="GO" id="GO:0008745">
    <property type="term" value="F:N-acetylmuramoyl-L-alanine amidase activity"/>
    <property type="evidence" value="ECO:0007669"/>
    <property type="project" value="UniProtKB-EC"/>
</dbReference>
<evidence type="ECO:0000313" key="5">
    <source>
        <dbReference type="EMBL" id="KGE86005.1"/>
    </source>
</evidence>
<organism evidence="5 6">
    <name type="scientific">Phaeodactylibacter xiamenensis</name>
    <dbReference type="NCBI Taxonomy" id="1524460"/>
    <lineage>
        <taxon>Bacteria</taxon>
        <taxon>Pseudomonadati</taxon>
        <taxon>Bacteroidota</taxon>
        <taxon>Saprospiria</taxon>
        <taxon>Saprospirales</taxon>
        <taxon>Haliscomenobacteraceae</taxon>
        <taxon>Phaeodactylibacter</taxon>
    </lineage>
</organism>
<keyword evidence="3 5" id="KW-0378">Hydrolase</keyword>
<dbReference type="CDD" id="cd02696">
    <property type="entry name" value="MurNAc-LAA"/>
    <property type="match status" value="1"/>
</dbReference>
<dbReference type="AlphaFoldDB" id="A0A098S1K4"/>
<dbReference type="GO" id="GO:0009253">
    <property type="term" value="P:peptidoglycan catabolic process"/>
    <property type="evidence" value="ECO:0007669"/>
    <property type="project" value="InterPro"/>
</dbReference>
<comment type="catalytic activity">
    <reaction evidence="1">
        <text>Hydrolyzes the link between N-acetylmuramoyl residues and L-amino acid residues in certain cell-wall glycopeptides.</text>
        <dbReference type="EC" id="3.5.1.28"/>
    </reaction>
</comment>
<dbReference type="STRING" id="1524460.IX84_25770"/>
<dbReference type="EMBL" id="JPOS01000083">
    <property type="protein sequence ID" value="KGE86005.1"/>
    <property type="molecule type" value="Genomic_DNA"/>
</dbReference>
<dbReference type="PANTHER" id="PTHR30404">
    <property type="entry name" value="N-ACETYLMURAMOYL-L-ALANINE AMIDASE"/>
    <property type="match status" value="1"/>
</dbReference>
<evidence type="ECO:0000259" key="4">
    <source>
        <dbReference type="SMART" id="SM00646"/>
    </source>
</evidence>
<name>A0A098S1K4_9BACT</name>
<dbReference type="Pfam" id="PF01520">
    <property type="entry name" value="Amidase_3"/>
    <property type="match status" value="1"/>
</dbReference>
<accession>A0A098S1K4</accession>
<reference evidence="5 6" key="1">
    <citation type="journal article" date="2014" name="Int. J. Syst. Evol. Microbiol.">
        <title>Phaeodactylibacter xiamenensis gen. nov., sp. nov., a member of the family Saprospiraceae isolated from the marine alga Phaeodactylum tricornutum.</title>
        <authorList>
            <person name="Chen Z.Jr."/>
            <person name="Lei X."/>
            <person name="Lai Q."/>
            <person name="Li Y."/>
            <person name="Zhang B."/>
            <person name="Zhang J."/>
            <person name="Zhang H."/>
            <person name="Yang L."/>
            <person name="Zheng W."/>
            <person name="Tian Y."/>
            <person name="Yu Z."/>
            <person name="Xu H.Jr."/>
            <person name="Zheng T."/>
        </authorList>
    </citation>
    <scope>NUCLEOTIDE SEQUENCE [LARGE SCALE GENOMIC DNA]</scope>
    <source>
        <strain evidence="5 6">KD52</strain>
    </source>
</reference>
<gene>
    <name evidence="5" type="ORF">IX84_25770</name>
</gene>
<protein>
    <recommendedName>
        <fullName evidence="2">N-acetylmuramoyl-L-alanine amidase</fullName>
        <ecNumber evidence="2">3.5.1.28</ecNumber>
    </recommendedName>
</protein>
<dbReference type="GO" id="GO:0030288">
    <property type="term" value="C:outer membrane-bounded periplasmic space"/>
    <property type="evidence" value="ECO:0007669"/>
    <property type="project" value="TreeGrafter"/>
</dbReference>
<feature type="domain" description="MurNAc-LAA" evidence="4">
    <location>
        <begin position="83"/>
        <end position="205"/>
    </location>
</feature>
<dbReference type="RefSeq" id="WP_044227135.1">
    <property type="nucleotide sequence ID" value="NZ_CAKZLC010000014.1"/>
</dbReference>
<dbReference type="SMART" id="SM00646">
    <property type="entry name" value="Ami_3"/>
    <property type="match status" value="1"/>
</dbReference>
<dbReference type="InterPro" id="IPR050695">
    <property type="entry name" value="N-acetylmuramoyl_amidase_3"/>
</dbReference>
<sequence length="211" mass="24399">MNDNFCVFLDAGHGGVSPSGQYTTAPSKQFQHQQGQFHNGSWFYEGVWNRTLVARVIQKLDILGIRYLPVYHEYVDFPLQYRVDQANWYFRNYRRGIFLSTHANASGVGARGYEIYTSPGITASDRIADAHWGHVRDLLGDRITMRTDRSDGDYDKEARFYVLTRTVMPAVLIEHLFFDNFQDAQLLMDPEIVDRFAEAQVRTIIEYVNSL</sequence>
<comment type="caution">
    <text evidence="5">The sequence shown here is derived from an EMBL/GenBank/DDBJ whole genome shotgun (WGS) entry which is preliminary data.</text>
</comment>
<keyword evidence="6" id="KW-1185">Reference proteome</keyword>
<dbReference type="OrthoDB" id="9763643at2"/>
<evidence type="ECO:0000256" key="3">
    <source>
        <dbReference type="ARBA" id="ARBA00022801"/>
    </source>
</evidence>
<proteinExistence type="predicted"/>
<dbReference type="Gene3D" id="3.40.630.40">
    <property type="entry name" value="Zn-dependent exopeptidases"/>
    <property type="match status" value="1"/>
</dbReference>
<dbReference type="EC" id="3.5.1.28" evidence="2"/>